<gene>
    <name evidence="1" type="ORF">BJY01DRAFT_248662</name>
</gene>
<comment type="caution">
    <text evidence="1">The sequence shown here is derived from an EMBL/GenBank/DDBJ whole genome shotgun (WGS) entry which is preliminary data.</text>
</comment>
<accession>A0ABR4JUW0</accession>
<evidence type="ECO:0000313" key="2">
    <source>
        <dbReference type="Proteomes" id="UP001610446"/>
    </source>
</evidence>
<dbReference type="Proteomes" id="UP001610446">
    <property type="component" value="Unassembled WGS sequence"/>
</dbReference>
<dbReference type="EMBL" id="JBFXLU010000090">
    <property type="protein sequence ID" value="KAL2843374.1"/>
    <property type="molecule type" value="Genomic_DNA"/>
</dbReference>
<evidence type="ECO:0000313" key="1">
    <source>
        <dbReference type="EMBL" id="KAL2843374.1"/>
    </source>
</evidence>
<reference evidence="1 2" key="1">
    <citation type="submission" date="2024-07" db="EMBL/GenBank/DDBJ databases">
        <title>Section-level genome sequencing and comparative genomics of Aspergillus sections Usti and Cavernicolus.</title>
        <authorList>
            <consortium name="Lawrence Berkeley National Laboratory"/>
            <person name="Nybo J.L."/>
            <person name="Vesth T.C."/>
            <person name="Theobald S."/>
            <person name="Frisvad J.C."/>
            <person name="Larsen T.O."/>
            <person name="Kjaerboelling I."/>
            <person name="Rothschild-Mancinelli K."/>
            <person name="Lyhne E.K."/>
            <person name="Kogle M.E."/>
            <person name="Barry K."/>
            <person name="Clum A."/>
            <person name="Na H."/>
            <person name="Ledsgaard L."/>
            <person name="Lin J."/>
            <person name="Lipzen A."/>
            <person name="Kuo A."/>
            <person name="Riley R."/>
            <person name="Mondo S."/>
            <person name="Labutti K."/>
            <person name="Haridas S."/>
            <person name="Pangalinan J."/>
            <person name="Salamov A.A."/>
            <person name="Simmons B.A."/>
            <person name="Magnuson J.K."/>
            <person name="Chen J."/>
            <person name="Drula E."/>
            <person name="Henrissat B."/>
            <person name="Wiebenga A."/>
            <person name="Lubbers R.J."/>
            <person name="Gomes A.C."/>
            <person name="Makela M.R."/>
            <person name="Stajich J."/>
            <person name="Grigoriev I.V."/>
            <person name="Mortensen U.H."/>
            <person name="De Vries R.P."/>
            <person name="Baker S.E."/>
            <person name="Andersen M.R."/>
        </authorList>
    </citation>
    <scope>NUCLEOTIDE SEQUENCE [LARGE SCALE GENOMIC DNA]</scope>
    <source>
        <strain evidence="1 2">CBS 123904</strain>
    </source>
</reference>
<protein>
    <submittedName>
        <fullName evidence="1">Uncharacterized protein</fullName>
    </submittedName>
</protein>
<organism evidence="1 2">
    <name type="scientific">Aspergillus pseudoustus</name>
    <dbReference type="NCBI Taxonomy" id="1810923"/>
    <lineage>
        <taxon>Eukaryota</taxon>
        <taxon>Fungi</taxon>
        <taxon>Dikarya</taxon>
        <taxon>Ascomycota</taxon>
        <taxon>Pezizomycotina</taxon>
        <taxon>Eurotiomycetes</taxon>
        <taxon>Eurotiomycetidae</taxon>
        <taxon>Eurotiales</taxon>
        <taxon>Aspergillaceae</taxon>
        <taxon>Aspergillus</taxon>
        <taxon>Aspergillus subgen. Nidulantes</taxon>
    </lineage>
</organism>
<proteinExistence type="predicted"/>
<sequence length="123" mass="13726">MYKETREQCAQTRTQDADCYAMVWSGGVCWQSAEEGAPEWDASKAVLMTSAALEKERNSCLTEKTTSDRERDTCLNQKKQIGGEKSKCLSEKKVLDDNLKKCQAYTTKLPPPNALDIPTLSVT</sequence>
<name>A0ABR4JUW0_9EURO</name>
<keyword evidence="2" id="KW-1185">Reference proteome</keyword>